<name>U4LGY0_PYROM</name>
<dbReference type="Proteomes" id="UP000018144">
    <property type="component" value="Unassembled WGS sequence"/>
</dbReference>
<sequence length="51" mass="5817">MSALASRHHSRKTGISLNINISRPRMPELCTPLIKDNLMLRSNAPRTFIRT</sequence>
<gene>
    <name evidence="1" type="ORF">PCON_10301</name>
</gene>
<accession>U4LGY0</accession>
<protein>
    <submittedName>
        <fullName evidence="1">Uncharacterized protein</fullName>
    </submittedName>
</protein>
<reference evidence="1 2" key="1">
    <citation type="journal article" date="2013" name="PLoS Genet.">
        <title>The genome and development-dependent transcriptomes of Pyronema confluens: a window into fungal evolution.</title>
        <authorList>
            <person name="Traeger S."/>
            <person name="Altegoer F."/>
            <person name="Freitag M."/>
            <person name="Gabaldon T."/>
            <person name="Kempken F."/>
            <person name="Kumar A."/>
            <person name="Marcet-Houben M."/>
            <person name="Poggeler S."/>
            <person name="Stajich J.E."/>
            <person name="Nowrousian M."/>
        </authorList>
    </citation>
    <scope>NUCLEOTIDE SEQUENCE [LARGE SCALE GENOMIC DNA]</scope>
    <source>
        <strain evidence="2">CBS 100304</strain>
        <tissue evidence="1">Vegetative mycelium</tissue>
    </source>
</reference>
<keyword evidence="2" id="KW-1185">Reference proteome</keyword>
<evidence type="ECO:0000313" key="1">
    <source>
        <dbReference type="EMBL" id="CCX31173.1"/>
    </source>
</evidence>
<organism evidence="1 2">
    <name type="scientific">Pyronema omphalodes (strain CBS 100304)</name>
    <name type="common">Pyronema confluens</name>
    <dbReference type="NCBI Taxonomy" id="1076935"/>
    <lineage>
        <taxon>Eukaryota</taxon>
        <taxon>Fungi</taxon>
        <taxon>Dikarya</taxon>
        <taxon>Ascomycota</taxon>
        <taxon>Pezizomycotina</taxon>
        <taxon>Pezizomycetes</taxon>
        <taxon>Pezizales</taxon>
        <taxon>Pyronemataceae</taxon>
        <taxon>Pyronema</taxon>
    </lineage>
</organism>
<dbReference type="EMBL" id="HF935557">
    <property type="protein sequence ID" value="CCX31173.1"/>
    <property type="molecule type" value="Genomic_DNA"/>
</dbReference>
<evidence type="ECO:0000313" key="2">
    <source>
        <dbReference type="Proteomes" id="UP000018144"/>
    </source>
</evidence>
<dbReference type="AlphaFoldDB" id="U4LGY0"/>
<proteinExistence type="predicted"/>